<organism evidence="2 3">
    <name type="scientific">Thermocoleostomius sinensis A174</name>
    <dbReference type="NCBI Taxonomy" id="2016057"/>
    <lineage>
        <taxon>Bacteria</taxon>
        <taxon>Bacillati</taxon>
        <taxon>Cyanobacteriota</taxon>
        <taxon>Cyanophyceae</taxon>
        <taxon>Oculatellales</taxon>
        <taxon>Oculatellaceae</taxon>
        <taxon>Thermocoleostomius</taxon>
    </lineage>
</organism>
<keyword evidence="1" id="KW-0812">Transmembrane</keyword>
<keyword evidence="3" id="KW-1185">Reference proteome</keyword>
<dbReference type="RefSeq" id="WP_268611418.1">
    <property type="nucleotide sequence ID" value="NZ_CP113797.1"/>
</dbReference>
<proteinExistence type="predicted"/>
<feature type="transmembrane region" description="Helical" evidence="1">
    <location>
        <begin position="41"/>
        <end position="61"/>
    </location>
</feature>
<gene>
    <name evidence="2" type="ORF">OXH18_05555</name>
</gene>
<dbReference type="EMBL" id="CP113797">
    <property type="protein sequence ID" value="WAL61457.1"/>
    <property type="molecule type" value="Genomic_DNA"/>
</dbReference>
<reference evidence="2" key="1">
    <citation type="submission" date="2022-12" db="EMBL/GenBank/DDBJ databases">
        <title>Polyphasic identification of a Novel Hot-Spring Cyanobacterium Ocullathermofonsia sinensis gen nov. sp. nov. and Genomic Insights on its Adaptations to the Thermal Habitat.</title>
        <authorList>
            <person name="Daroch M."/>
            <person name="Tang J."/>
            <person name="Jiang Y."/>
        </authorList>
    </citation>
    <scope>NUCLEOTIDE SEQUENCE</scope>
    <source>
        <strain evidence="2">PKUAC-SCTA174</strain>
    </source>
</reference>
<evidence type="ECO:0000313" key="2">
    <source>
        <dbReference type="EMBL" id="WAL61457.1"/>
    </source>
</evidence>
<sequence length="250" mass="27863">MHQGLNCYIVQSIVQHRTQDFFKTATRTSISQTIRKTIQQFIVTGCLVFLLFVVPVGTRVAHADDAISTATQEFLNAVNEARTNFDTFSRESKDLLSQGIRESQAMLSDLPTQLEKFAAETDLTTRDRLRRDIVAKQQSLTELTNSFDTQIAAAEQAEKQYKTAIDDAYDLFKKSISQTQDGLKTETHDKVASLKQTLKETAKAISSVSDGTSRITTGKVPFTPTQWDEQFSSLEAVLEKASDAIQALVE</sequence>
<protein>
    <submittedName>
        <fullName evidence="2">Uncharacterized protein</fullName>
    </submittedName>
</protein>
<name>A0A9E9CAU6_9CYAN</name>
<accession>A0A9E9CAU6</accession>
<keyword evidence="1" id="KW-0472">Membrane</keyword>
<evidence type="ECO:0000313" key="3">
    <source>
        <dbReference type="Proteomes" id="UP001163152"/>
    </source>
</evidence>
<dbReference type="Proteomes" id="UP001163152">
    <property type="component" value="Chromosome"/>
</dbReference>
<evidence type="ECO:0000256" key="1">
    <source>
        <dbReference type="SAM" id="Phobius"/>
    </source>
</evidence>
<keyword evidence="1" id="KW-1133">Transmembrane helix</keyword>
<dbReference type="AlphaFoldDB" id="A0A9E9CAU6"/>
<dbReference type="KEGG" id="tsin:OXH18_05555"/>